<protein>
    <recommendedName>
        <fullName evidence="2">SWIM-type domain-containing protein</fullName>
    </recommendedName>
</protein>
<dbReference type="OrthoDB" id="337581at2759"/>
<dbReference type="PROSITE" id="PS50966">
    <property type="entry name" value="ZF_SWIM"/>
    <property type="match status" value="1"/>
</dbReference>
<gene>
    <name evidence="3" type="ORF">OCBIM_22024095mg</name>
</gene>
<dbReference type="PANTHER" id="PTHR28498:SF1">
    <property type="entry name" value="ZINC FINGER SWIM DOMAIN-CONTAINING PROTEIN 7"/>
    <property type="match status" value="1"/>
</dbReference>
<dbReference type="Pfam" id="PF04434">
    <property type="entry name" value="SWIM"/>
    <property type="match status" value="1"/>
</dbReference>
<evidence type="ECO:0000313" key="3">
    <source>
        <dbReference type="EMBL" id="KOF83293.1"/>
    </source>
</evidence>
<dbReference type="PANTHER" id="PTHR28498">
    <property type="entry name" value="ZINC FINGER SWIM DOMAIN-CONTAINING PROTEIN 7"/>
    <property type="match status" value="1"/>
</dbReference>
<dbReference type="GO" id="GO:0097196">
    <property type="term" value="C:Shu complex"/>
    <property type="evidence" value="ECO:0007669"/>
    <property type="project" value="TreeGrafter"/>
</dbReference>
<dbReference type="OMA" id="YTCYTSC"/>
<dbReference type="InterPro" id="IPR007527">
    <property type="entry name" value="Znf_SWIM"/>
</dbReference>
<accession>A0A0L8H215</accession>
<dbReference type="AlphaFoldDB" id="A0A0L8H215"/>
<organism evidence="3">
    <name type="scientific">Octopus bimaculoides</name>
    <name type="common">California two-spotted octopus</name>
    <dbReference type="NCBI Taxonomy" id="37653"/>
    <lineage>
        <taxon>Eukaryota</taxon>
        <taxon>Metazoa</taxon>
        <taxon>Spiralia</taxon>
        <taxon>Lophotrochozoa</taxon>
        <taxon>Mollusca</taxon>
        <taxon>Cephalopoda</taxon>
        <taxon>Coleoidea</taxon>
        <taxon>Octopodiformes</taxon>
        <taxon>Octopoda</taxon>
        <taxon>Incirrata</taxon>
        <taxon>Octopodidae</taxon>
        <taxon>Octopus</taxon>
    </lineage>
</organism>
<feature type="domain" description="SWIM-type" evidence="2">
    <location>
        <begin position="68"/>
        <end position="116"/>
    </location>
</feature>
<sequence>MRHDVLLSTVETQLMSEVSRVYKETNSLSDELLSALQFIYQTSLMPALDIIDRKAVTLLECPSKRQLYTVMGTSGIVYICFPDSKYCSCPAYNYSVLLKDDHIMCKHILAIKLSNAMNVTVRRNISDKEMRATLLHME</sequence>
<evidence type="ECO:0000256" key="1">
    <source>
        <dbReference type="PROSITE-ProRule" id="PRU00325"/>
    </source>
</evidence>
<evidence type="ECO:0000259" key="2">
    <source>
        <dbReference type="PROSITE" id="PS50966"/>
    </source>
</evidence>
<dbReference type="EMBL" id="KQ419533">
    <property type="protein sequence ID" value="KOF83293.1"/>
    <property type="molecule type" value="Genomic_DNA"/>
</dbReference>
<dbReference type="GO" id="GO:0008270">
    <property type="term" value="F:zinc ion binding"/>
    <property type="evidence" value="ECO:0007669"/>
    <property type="project" value="UniProtKB-KW"/>
</dbReference>
<dbReference type="GO" id="GO:0000724">
    <property type="term" value="P:double-strand break repair via homologous recombination"/>
    <property type="evidence" value="ECO:0007669"/>
    <property type="project" value="TreeGrafter"/>
</dbReference>
<keyword evidence="1" id="KW-0862">Zinc</keyword>
<keyword evidence="1" id="KW-0863">Zinc-finger</keyword>
<proteinExistence type="predicted"/>
<name>A0A0L8H215_OCTBM</name>
<keyword evidence="1" id="KW-0479">Metal-binding</keyword>
<dbReference type="STRING" id="37653.A0A0L8H215"/>
<reference evidence="3" key="1">
    <citation type="submission" date="2015-07" db="EMBL/GenBank/DDBJ databases">
        <title>MeaNS - Measles Nucleotide Surveillance Program.</title>
        <authorList>
            <person name="Tran T."/>
            <person name="Druce J."/>
        </authorList>
    </citation>
    <scope>NUCLEOTIDE SEQUENCE</scope>
    <source>
        <strain evidence="3">UCB-OBI-ISO-001</strain>
        <tissue evidence="3">Gonad</tissue>
    </source>
</reference>
<dbReference type="KEGG" id="obi:106873278"/>